<feature type="domain" description="KIB1-4 beta-propeller" evidence="2">
    <location>
        <begin position="11"/>
        <end position="230"/>
    </location>
</feature>
<accession>A0A9Q0IYW9</accession>
<protein>
    <recommendedName>
        <fullName evidence="2">KIB1-4 beta-propeller domain-containing protein</fullName>
    </recommendedName>
</protein>
<dbReference type="EMBL" id="JAKUCV010007443">
    <property type="protein sequence ID" value="KAJ4823486.1"/>
    <property type="molecule type" value="Genomic_DNA"/>
</dbReference>
<feature type="compositionally biased region" description="Acidic residues" evidence="1">
    <location>
        <begin position="152"/>
        <end position="171"/>
    </location>
</feature>
<comment type="caution">
    <text evidence="3">The sequence shown here is derived from an EMBL/GenBank/DDBJ whole genome shotgun (WGS) entry which is preliminary data.</text>
</comment>
<dbReference type="Proteomes" id="UP001141552">
    <property type="component" value="Unassembled WGS sequence"/>
</dbReference>
<name>A0A9Q0IYW9_9ROSI</name>
<dbReference type="PANTHER" id="PTHR44259:SF114">
    <property type="entry name" value="OS06G0707300 PROTEIN"/>
    <property type="match status" value="1"/>
</dbReference>
<dbReference type="InterPro" id="IPR050942">
    <property type="entry name" value="F-box_BR-signaling"/>
</dbReference>
<dbReference type="InterPro" id="IPR005174">
    <property type="entry name" value="KIB1-4_b-propeller"/>
</dbReference>
<evidence type="ECO:0000313" key="3">
    <source>
        <dbReference type="EMBL" id="KAJ4823486.1"/>
    </source>
</evidence>
<organism evidence="3 4">
    <name type="scientific">Turnera subulata</name>
    <dbReference type="NCBI Taxonomy" id="218843"/>
    <lineage>
        <taxon>Eukaryota</taxon>
        <taxon>Viridiplantae</taxon>
        <taxon>Streptophyta</taxon>
        <taxon>Embryophyta</taxon>
        <taxon>Tracheophyta</taxon>
        <taxon>Spermatophyta</taxon>
        <taxon>Magnoliopsida</taxon>
        <taxon>eudicotyledons</taxon>
        <taxon>Gunneridae</taxon>
        <taxon>Pentapetalae</taxon>
        <taxon>rosids</taxon>
        <taxon>fabids</taxon>
        <taxon>Malpighiales</taxon>
        <taxon>Passifloraceae</taxon>
        <taxon>Turnera</taxon>
    </lineage>
</organism>
<evidence type="ECO:0000259" key="2">
    <source>
        <dbReference type="Pfam" id="PF03478"/>
    </source>
</evidence>
<dbReference type="OrthoDB" id="642536at2759"/>
<gene>
    <name evidence="3" type="ORF">Tsubulata_049437</name>
</gene>
<evidence type="ECO:0000313" key="4">
    <source>
        <dbReference type="Proteomes" id="UP001141552"/>
    </source>
</evidence>
<sequence>MNPEFCWGWGNLALSSSPTEENCMALYFPGHYLRHDLGLDLAFCTVGDTCWTSVTTNPEDKKDRRHTVGLVYSKRDKLFCALTSCGRIEAFDLNDSSCSPSLRRFHPAPRIIDDVYKLGREVFVELLTTCWKYFVESPKGEPLLVIWCEHETESEEDTEEEDEDEDEDEDSEAKTIGFLVYKLNFSKKKNKVVLEEFNLEDTPLFVRKHSSFCLPVRDHPGLMPNSVYFYGLTQIGMHNLLDRALTHFYQPFQIEMDDLVRHPMWVAKPQ</sequence>
<reference evidence="3" key="1">
    <citation type="submission" date="2022-02" db="EMBL/GenBank/DDBJ databases">
        <authorList>
            <person name="Henning P.M."/>
            <person name="McCubbin A.G."/>
            <person name="Shore J.S."/>
        </authorList>
    </citation>
    <scope>NUCLEOTIDE SEQUENCE</scope>
    <source>
        <strain evidence="3">F60SS</strain>
        <tissue evidence="3">Leaves</tissue>
    </source>
</reference>
<evidence type="ECO:0000256" key="1">
    <source>
        <dbReference type="SAM" id="MobiDB-lite"/>
    </source>
</evidence>
<keyword evidence="4" id="KW-1185">Reference proteome</keyword>
<proteinExistence type="predicted"/>
<dbReference type="AlphaFoldDB" id="A0A9Q0IYW9"/>
<dbReference type="Pfam" id="PF03478">
    <property type="entry name" value="Beta-prop_KIB1-4"/>
    <property type="match status" value="1"/>
</dbReference>
<feature type="region of interest" description="Disordered" evidence="1">
    <location>
        <begin position="152"/>
        <end position="172"/>
    </location>
</feature>
<dbReference type="PANTHER" id="PTHR44259">
    <property type="entry name" value="OS07G0183000 PROTEIN-RELATED"/>
    <property type="match status" value="1"/>
</dbReference>
<reference evidence="3" key="2">
    <citation type="journal article" date="2023" name="Plants (Basel)">
        <title>Annotation of the Turnera subulata (Passifloraceae) Draft Genome Reveals the S-Locus Evolved after the Divergence of Turneroideae from Passifloroideae in a Stepwise Manner.</title>
        <authorList>
            <person name="Henning P.M."/>
            <person name="Roalson E.H."/>
            <person name="Mir W."/>
            <person name="McCubbin A.G."/>
            <person name="Shore J.S."/>
        </authorList>
    </citation>
    <scope>NUCLEOTIDE SEQUENCE</scope>
    <source>
        <strain evidence="3">F60SS</strain>
    </source>
</reference>